<name>A0A7Z0HXT8_9RHOB</name>
<comment type="caution">
    <text evidence="1">The sequence shown here is derived from an EMBL/GenBank/DDBJ whole genome shotgun (WGS) entry which is preliminary data.</text>
</comment>
<protein>
    <submittedName>
        <fullName evidence="1">Uncharacterized protein</fullName>
    </submittedName>
</protein>
<evidence type="ECO:0000313" key="2">
    <source>
        <dbReference type="Proteomes" id="UP000529417"/>
    </source>
</evidence>
<dbReference type="RefSeq" id="WP_179904968.1">
    <property type="nucleotide sequence ID" value="NZ_JACBXS010000006.1"/>
</dbReference>
<dbReference type="AlphaFoldDB" id="A0A7Z0HXT8"/>
<keyword evidence="2" id="KW-1185">Reference proteome</keyword>
<reference evidence="1 2" key="1">
    <citation type="journal article" date="2000" name="Arch. Microbiol.">
        <title>Rhodobaca bogoriensis gen. nov. and sp. nov., an alkaliphilic purple nonsulfur bacterium from African Rift Valley soda lakes.</title>
        <authorList>
            <person name="Milford A.D."/>
            <person name="Achenbach L.A."/>
            <person name="Jung D.O."/>
            <person name="Madigan M.T."/>
        </authorList>
    </citation>
    <scope>NUCLEOTIDE SEQUENCE [LARGE SCALE GENOMIC DNA]</scope>
    <source>
        <strain evidence="1 2">2376</strain>
    </source>
</reference>
<proteinExistence type="predicted"/>
<sequence length="93" mass="9784">MKQISYTLANLQTYDRANAALAAGAEALIPADHANRLQNGENALRALAGALSVRLDDLSGKASPLRAWGRRAVCGDVPMNVEIGSGQRCRGHG</sequence>
<evidence type="ECO:0000313" key="1">
    <source>
        <dbReference type="EMBL" id="NYS24264.1"/>
    </source>
</evidence>
<accession>A0A7Z0HXT8</accession>
<organism evidence="1 2">
    <name type="scientific">Rhabdonatronobacter sediminivivens</name>
    <dbReference type="NCBI Taxonomy" id="2743469"/>
    <lineage>
        <taxon>Bacteria</taxon>
        <taxon>Pseudomonadati</taxon>
        <taxon>Pseudomonadota</taxon>
        <taxon>Alphaproteobacteria</taxon>
        <taxon>Rhodobacterales</taxon>
        <taxon>Paracoccaceae</taxon>
        <taxon>Rhabdonatronobacter</taxon>
    </lineage>
</organism>
<dbReference type="EMBL" id="JACBXS010000006">
    <property type="protein sequence ID" value="NYS24264.1"/>
    <property type="molecule type" value="Genomic_DNA"/>
</dbReference>
<dbReference type="Proteomes" id="UP000529417">
    <property type="component" value="Unassembled WGS sequence"/>
</dbReference>
<gene>
    <name evidence="1" type="ORF">HUK65_04595</name>
</gene>